<feature type="chain" id="PRO_5012115904" description="PsbP protein" evidence="1">
    <location>
        <begin position="23"/>
        <end position="168"/>
    </location>
</feature>
<dbReference type="AlphaFoldDB" id="A0A1M6ELM0"/>
<proteinExistence type="predicted"/>
<evidence type="ECO:0000313" key="2">
    <source>
        <dbReference type="EMBL" id="SHI86363.1"/>
    </source>
</evidence>
<dbReference type="EMBL" id="FQYN01000003">
    <property type="protein sequence ID" value="SHI86363.1"/>
    <property type="molecule type" value="Genomic_DNA"/>
</dbReference>
<evidence type="ECO:0008006" key="4">
    <source>
        <dbReference type="Google" id="ProtNLM"/>
    </source>
</evidence>
<keyword evidence="1" id="KW-0732">Signal</keyword>
<dbReference type="Proteomes" id="UP000184418">
    <property type="component" value="Unassembled WGS sequence"/>
</dbReference>
<evidence type="ECO:0000313" key="3">
    <source>
        <dbReference type="Proteomes" id="UP000184418"/>
    </source>
</evidence>
<accession>A0A1M6ELM0</accession>
<protein>
    <recommendedName>
        <fullName evidence="4">PsbP protein</fullName>
    </recommendedName>
</protein>
<sequence length="168" mass="19048">MARLSFLILLVGVLGLPSPVWAQHMTTVQNRQFQVKYEVPAHWSVTHQRTDSVEVLRYHNPDDNTVLWVGQLRGRHASLRPAKALQRLLRHLGATRHEEHNVSSHGLDFLESTGTCFVNGQEVRYDARVTTSQRHVLVVYVYATTASFATQARLLHHVLESIAPLQGK</sequence>
<reference evidence="2 3" key="1">
    <citation type="submission" date="2016-11" db="EMBL/GenBank/DDBJ databases">
        <authorList>
            <person name="Jaros S."/>
            <person name="Januszkiewicz K."/>
            <person name="Wedrychowicz H."/>
        </authorList>
    </citation>
    <scope>NUCLEOTIDE SEQUENCE [LARGE SCALE GENOMIC DNA]</scope>
    <source>
        <strain evidence="2 3">DSM 21074</strain>
    </source>
</reference>
<gene>
    <name evidence="2" type="ORF">SAMN02745146_1734</name>
</gene>
<feature type="signal peptide" evidence="1">
    <location>
        <begin position="1"/>
        <end position="22"/>
    </location>
</feature>
<keyword evidence="3" id="KW-1185">Reference proteome</keyword>
<dbReference type="STRING" id="1121955.SAMN02745146_1734"/>
<name>A0A1M6ELM0_9BACT</name>
<evidence type="ECO:0000256" key="1">
    <source>
        <dbReference type="SAM" id="SignalP"/>
    </source>
</evidence>
<organism evidence="2 3">
    <name type="scientific">Hymenobacter daecheongensis DSM 21074</name>
    <dbReference type="NCBI Taxonomy" id="1121955"/>
    <lineage>
        <taxon>Bacteria</taxon>
        <taxon>Pseudomonadati</taxon>
        <taxon>Bacteroidota</taxon>
        <taxon>Cytophagia</taxon>
        <taxon>Cytophagales</taxon>
        <taxon>Hymenobacteraceae</taxon>
        <taxon>Hymenobacter</taxon>
    </lineage>
</organism>